<gene>
    <name evidence="1" type="ORF">HAX54_046627</name>
</gene>
<organism evidence="1 2">
    <name type="scientific">Datura stramonium</name>
    <name type="common">Jimsonweed</name>
    <name type="synonym">Common thornapple</name>
    <dbReference type="NCBI Taxonomy" id="4076"/>
    <lineage>
        <taxon>Eukaryota</taxon>
        <taxon>Viridiplantae</taxon>
        <taxon>Streptophyta</taxon>
        <taxon>Embryophyta</taxon>
        <taxon>Tracheophyta</taxon>
        <taxon>Spermatophyta</taxon>
        <taxon>Magnoliopsida</taxon>
        <taxon>eudicotyledons</taxon>
        <taxon>Gunneridae</taxon>
        <taxon>Pentapetalae</taxon>
        <taxon>asterids</taxon>
        <taxon>lamiids</taxon>
        <taxon>Solanales</taxon>
        <taxon>Solanaceae</taxon>
        <taxon>Solanoideae</taxon>
        <taxon>Datureae</taxon>
        <taxon>Datura</taxon>
    </lineage>
</organism>
<reference evidence="1 2" key="1">
    <citation type="journal article" date="2021" name="BMC Genomics">
        <title>Datura genome reveals duplications of psychoactive alkaloid biosynthetic genes and high mutation rate following tissue culture.</title>
        <authorList>
            <person name="Rajewski A."/>
            <person name="Carter-House D."/>
            <person name="Stajich J."/>
            <person name="Litt A."/>
        </authorList>
    </citation>
    <scope>NUCLEOTIDE SEQUENCE [LARGE SCALE GENOMIC DNA]</scope>
    <source>
        <strain evidence="1">AR-01</strain>
    </source>
</reference>
<accession>A0ABS8WHD1</accession>
<dbReference type="EMBL" id="JACEIK010007387">
    <property type="protein sequence ID" value="MCE3050205.1"/>
    <property type="molecule type" value="Genomic_DNA"/>
</dbReference>
<comment type="caution">
    <text evidence="1">The sequence shown here is derived from an EMBL/GenBank/DDBJ whole genome shotgun (WGS) entry which is preliminary data.</text>
</comment>
<keyword evidence="2" id="KW-1185">Reference proteome</keyword>
<protein>
    <submittedName>
        <fullName evidence="1">Uncharacterized protein</fullName>
    </submittedName>
</protein>
<proteinExistence type="predicted"/>
<name>A0ABS8WHD1_DATST</name>
<evidence type="ECO:0000313" key="1">
    <source>
        <dbReference type="EMBL" id="MCE3050205.1"/>
    </source>
</evidence>
<sequence length="122" mass="13842">MARRILKVKKNEIAQFHVSFNPSPSSSPPQETHVKSNCFLFYFVSLCSYFQGPQIRRIDVVTVDVTENSKRKILTQILRIDVVTVVVSENSKRTILAQIRSLTKDSRSLNGCIILALVKYAT</sequence>
<evidence type="ECO:0000313" key="2">
    <source>
        <dbReference type="Proteomes" id="UP000823775"/>
    </source>
</evidence>
<dbReference type="Proteomes" id="UP000823775">
    <property type="component" value="Unassembled WGS sequence"/>
</dbReference>